<organism evidence="2 3">
    <name type="scientific">Candidatus Woesebacteria bacterium RIFCSPHIGHO2_01_FULL_38_9</name>
    <dbReference type="NCBI Taxonomy" id="1802492"/>
    <lineage>
        <taxon>Bacteria</taxon>
        <taxon>Candidatus Woeseibacteriota</taxon>
    </lineage>
</organism>
<evidence type="ECO:0008006" key="4">
    <source>
        <dbReference type="Google" id="ProtNLM"/>
    </source>
</evidence>
<evidence type="ECO:0000256" key="1">
    <source>
        <dbReference type="SAM" id="Phobius"/>
    </source>
</evidence>
<keyword evidence="1" id="KW-0472">Membrane</keyword>
<dbReference type="EMBL" id="MGGE01000027">
    <property type="protein sequence ID" value="OGM21052.1"/>
    <property type="molecule type" value="Genomic_DNA"/>
</dbReference>
<keyword evidence="1" id="KW-0812">Transmembrane</keyword>
<accession>A0A1F7Y188</accession>
<evidence type="ECO:0000313" key="2">
    <source>
        <dbReference type="EMBL" id="OGM21052.1"/>
    </source>
</evidence>
<gene>
    <name evidence="2" type="ORF">A2714_01835</name>
</gene>
<feature type="transmembrane region" description="Helical" evidence="1">
    <location>
        <begin position="12"/>
        <end position="33"/>
    </location>
</feature>
<reference evidence="2 3" key="1">
    <citation type="journal article" date="2016" name="Nat. Commun.">
        <title>Thousands of microbial genomes shed light on interconnected biogeochemical processes in an aquifer system.</title>
        <authorList>
            <person name="Anantharaman K."/>
            <person name="Brown C.T."/>
            <person name="Hug L.A."/>
            <person name="Sharon I."/>
            <person name="Castelle C.J."/>
            <person name="Probst A.J."/>
            <person name="Thomas B.C."/>
            <person name="Singh A."/>
            <person name="Wilkins M.J."/>
            <person name="Karaoz U."/>
            <person name="Brodie E.L."/>
            <person name="Williams K.H."/>
            <person name="Hubbard S.S."/>
            <person name="Banfield J.F."/>
        </authorList>
    </citation>
    <scope>NUCLEOTIDE SEQUENCE [LARGE SCALE GENOMIC DNA]</scope>
</reference>
<comment type="caution">
    <text evidence="2">The sequence shown here is derived from an EMBL/GenBank/DDBJ whole genome shotgun (WGS) entry which is preliminary data.</text>
</comment>
<dbReference type="Proteomes" id="UP000178419">
    <property type="component" value="Unassembled WGS sequence"/>
</dbReference>
<evidence type="ECO:0000313" key="3">
    <source>
        <dbReference type="Proteomes" id="UP000178419"/>
    </source>
</evidence>
<dbReference type="AlphaFoldDB" id="A0A1F7Y188"/>
<protein>
    <recommendedName>
        <fullName evidence="4">Type 4 fimbrial biogenesis protein PilX N-terminal domain-containing protein</fullName>
    </recommendedName>
</protein>
<proteinExistence type="predicted"/>
<name>A0A1F7Y188_9BACT</name>
<sequence length="328" mass="35196">MKILPQRDSQKGQALLIVLLAMAVMLTVVLSVASRSVTDITVTTYEEDALRAFSAAEAGVETALLNTAVGPIPTPVTPLDPSDTTVKYDAVVTDPGESDDRFLYPDRLTSGDVATFWLVSHDDTGNLSCVVSEDCYGGNNINICWGDPNNIDPDPLKRPAIEAMLFYDISELTAKTDTFNGNTTNTTNNYQNLEVLRVAQKDLSNTSAVGFVNAQPAGLCGDPSNPVDGETFSHRTNIPLPAGCSNNYACPIMIKVRLYFSDNFYEQPVGIIVSGGGPASRLPAQGFQISSTGTAGGSERKVNVTQNYPESPTLFDSAVFSERDLVHQ</sequence>
<keyword evidence="1" id="KW-1133">Transmembrane helix</keyword>